<dbReference type="Gene3D" id="3.60.10.10">
    <property type="entry name" value="Endonuclease/exonuclease/phosphatase"/>
    <property type="match status" value="1"/>
</dbReference>
<dbReference type="GO" id="GO:0004767">
    <property type="term" value="F:sphingomyelin phosphodiesterase activity"/>
    <property type="evidence" value="ECO:0007669"/>
    <property type="project" value="InterPro"/>
</dbReference>
<dbReference type="InParanoid" id="A5DP62"/>
<keyword evidence="10 13" id="KW-1133">Transmembrane helix</keyword>
<dbReference type="GO" id="GO:0090266">
    <property type="term" value="P:regulation of mitotic cell cycle spindle assembly checkpoint"/>
    <property type="evidence" value="ECO:0007669"/>
    <property type="project" value="EnsemblFungi"/>
</dbReference>
<dbReference type="eggNOG" id="KOG3873">
    <property type="taxonomic scope" value="Eukaryota"/>
</dbReference>
<evidence type="ECO:0000256" key="9">
    <source>
        <dbReference type="ARBA" id="ARBA00022919"/>
    </source>
</evidence>
<dbReference type="GO" id="GO:0005741">
    <property type="term" value="C:mitochondrial outer membrane"/>
    <property type="evidence" value="ECO:0007669"/>
    <property type="project" value="EnsemblFungi"/>
</dbReference>
<dbReference type="PANTHER" id="PTHR16320:SF24">
    <property type="entry name" value="PHOSPHODIESTERASE, PUTATIVE-RELATED"/>
    <property type="match status" value="1"/>
</dbReference>
<dbReference type="Proteomes" id="UP000001997">
    <property type="component" value="Unassembled WGS sequence"/>
</dbReference>
<evidence type="ECO:0000256" key="4">
    <source>
        <dbReference type="ARBA" id="ARBA00006335"/>
    </source>
</evidence>
<evidence type="ECO:0000256" key="5">
    <source>
        <dbReference type="ARBA" id="ARBA00022692"/>
    </source>
</evidence>
<dbReference type="SUPFAM" id="SSF56219">
    <property type="entry name" value="DNase I-like"/>
    <property type="match status" value="1"/>
</dbReference>
<dbReference type="GO" id="GO:0030149">
    <property type="term" value="P:sphingolipid catabolic process"/>
    <property type="evidence" value="ECO:0007669"/>
    <property type="project" value="EnsemblFungi"/>
</dbReference>
<keyword evidence="7" id="KW-0378">Hydrolase</keyword>
<evidence type="ECO:0000256" key="2">
    <source>
        <dbReference type="ARBA" id="ARBA00004760"/>
    </source>
</evidence>
<proteinExistence type="inferred from homology"/>
<dbReference type="VEuPathDB" id="FungiDB:PGUG_05063"/>
<dbReference type="PANTHER" id="PTHR16320">
    <property type="entry name" value="SPHINGOMYELINASE FAMILY MEMBER"/>
    <property type="match status" value="1"/>
</dbReference>
<evidence type="ECO:0000313" key="15">
    <source>
        <dbReference type="EMBL" id="EDK40965.2"/>
    </source>
</evidence>
<dbReference type="GO" id="GO:0072711">
    <property type="term" value="P:cellular response to hydroxyurea"/>
    <property type="evidence" value="ECO:0007669"/>
    <property type="project" value="EnsemblFungi"/>
</dbReference>
<comment type="pathway">
    <text evidence="3">Sphingolipid metabolism.</text>
</comment>
<dbReference type="STRING" id="294746.A5DP62"/>
<keyword evidence="11" id="KW-0443">Lipid metabolism</keyword>
<evidence type="ECO:0000313" key="16">
    <source>
        <dbReference type="Proteomes" id="UP000001997"/>
    </source>
</evidence>
<dbReference type="GeneID" id="5124635"/>
<evidence type="ECO:0000256" key="6">
    <source>
        <dbReference type="ARBA" id="ARBA00022723"/>
    </source>
</evidence>
<feature type="transmembrane region" description="Helical" evidence="13">
    <location>
        <begin position="415"/>
        <end position="440"/>
    </location>
</feature>
<comment type="pathway">
    <text evidence="2">Lipid metabolism; sphingolipid metabolism.</text>
</comment>
<dbReference type="KEGG" id="pgu:PGUG_05063"/>
<dbReference type="EMBL" id="CH408160">
    <property type="protein sequence ID" value="EDK40965.2"/>
    <property type="molecule type" value="Genomic_DNA"/>
</dbReference>
<dbReference type="OMA" id="HNIRRET"/>
<evidence type="ECO:0000256" key="7">
    <source>
        <dbReference type="ARBA" id="ARBA00022801"/>
    </source>
</evidence>
<keyword evidence="12 13" id="KW-0472">Membrane</keyword>
<evidence type="ECO:0000256" key="12">
    <source>
        <dbReference type="ARBA" id="ARBA00023136"/>
    </source>
</evidence>
<comment type="similarity">
    <text evidence="4">Belongs to the neutral sphingomyelinase family.</text>
</comment>
<name>A5DP62_PICGU</name>
<evidence type="ECO:0000256" key="13">
    <source>
        <dbReference type="SAM" id="Phobius"/>
    </source>
</evidence>
<dbReference type="InterPro" id="IPR005135">
    <property type="entry name" value="Endo/exonuclease/phosphatase"/>
</dbReference>
<dbReference type="GO" id="GO:0046513">
    <property type="term" value="P:ceramide biosynthetic process"/>
    <property type="evidence" value="ECO:0007669"/>
    <property type="project" value="EnsemblFungi"/>
</dbReference>
<evidence type="ECO:0000259" key="14">
    <source>
        <dbReference type="Pfam" id="PF03372"/>
    </source>
</evidence>
<evidence type="ECO:0000256" key="1">
    <source>
        <dbReference type="ARBA" id="ARBA00004141"/>
    </source>
</evidence>
<organism evidence="15 16">
    <name type="scientific">Meyerozyma guilliermondii (strain ATCC 6260 / CBS 566 / DSM 6381 / JCM 1539 / NBRC 10279 / NRRL Y-324)</name>
    <name type="common">Yeast</name>
    <name type="synonym">Candida guilliermondii</name>
    <dbReference type="NCBI Taxonomy" id="294746"/>
    <lineage>
        <taxon>Eukaryota</taxon>
        <taxon>Fungi</taxon>
        <taxon>Dikarya</taxon>
        <taxon>Ascomycota</taxon>
        <taxon>Saccharomycotina</taxon>
        <taxon>Pichiomycetes</taxon>
        <taxon>Debaryomycetaceae</taxon>
        <taxon>Meyerozyma</taxon>
    </lineage>
</organism>
<keyword evidence="6" id="KW-0479">Metal-binding</keyword>
<protein>
    <recommendedName>
        <fullName evidence="14">Endonuclease/exonuclease/phosphatase domain-containing protein</fullName>
    </recommendedName>
</protein>
<feature type="transmembrane region" description="Helical" evidence="13">
    <location>
        <begin position="390"/>
        <end position="409"/>
    </location>
</feature>
<gene>
    <name evidence="15" type="ORF">PGUG_05063</name>
</gene>
<evidence type="ECO:0000256" key="3">
    <source>
        <dbReference type="ARBA" id="ARBA00004991"/>
    </source>
</evidence>
<keyword evidence="9" id="KW-0746">Sphingolipid metabolism</keyword>
<dbReference type="FunCoup" id="A5DP62">
    <property type="interactions" value="84"/>
</dbReference>
<dbReference type="GO" id="GO:0052712">
    <property type="term" value="F:inositol phosphosphingolipid phospholipase activity"/>
    <property type="evidence" value="ECO:0007669"/>
    <property type="project" value="EnsemblFungi"/>
</dbReference>
<dbReference type="InterPro" id="IPR038772">
    <property type="entry name" value="Sph/SMPD2-like"/>
</dbReference>
<evidence type="ECO:0000256" key="10">
    <source>
        <dbReference type="ARBA" id="ARBA00022989"/>
    </source>
</evidence>
<evidence type="ECO:0000256" key="8">
    <source>
        <dbReference type="ARBA" id="ARBA00022842"/>
    </source>
</evidence>
<accession>A5DP62</accession>
<dbReference type="GO" id="GO:0046872">
    <property type="term" value="F:metal ion binding"/>
    <property type="evidence" value="ECO:0007669"/>
    <property type="project" value="UniProtKB-KW"/>
</dbReference>
<feature type="domain" description="Endonuclease/exonuclease/phosphatase" evidence="14">
    <location>
        <begin position="29"/>
        <end position="338"/>
    </location>
</feature>
<keyword evidence="8" id="KW-0460">Magnesium</keyword>
<dbReference type="OrthoDB" id="387657at2759"/>
<keyword evidence="16" id="KW-1185">Reference proteome</keyword>
<dbReference type="RefSeq" id="XP_001483108.2">
    <property type="nucleotide sequence ID" value="XM_001483058.1"/>
</dbReference>
<keyword evidence="5 13" id="KW-0812">Transmembrane</keyword>
<sequence length="468" mass="52456">MDKVQAADEVRELELQESVHTNSANIRLLTYNTWGLKYVSKYRRFRLCAIADRLANAVPGSQDDYDIVALQEVWCSEDWEYLSSRCENLYPYRRNFNSGIITGPGLCILSKVPIKETFLYRFPINGRPSAFFRGDWMVGKSISVTLLQPHTKGALPIALLNSHMHAPYALTGDAAYSCHRACQAWDFTKLVRMLKRAGYAVVQVGDLNSRPGSLPYKLFTVEGGLEDSWDVLGSVSGKKAEDVAPPVDVNVGPMASATPAIGPAGITPIAEMSPEDQILIGGVTCNSTLNTWRANRRLSEACRLDYALIDKATVLPINAAVRFTEVSESPYNCSLSDHFAYSVELQIANESRRIKEHRPSERIEVYQELKREIEIYLNHTIPFQAQWRKWHFIGSFVLIIIIHIGMTWAAQRSAWSTILLSLASTIIGITGVVNGLIWFLGVRSEKRALLEVKSEVEDMIYGSKEHPN</sequence>
<comment type="subcellular location">
    <subcellularLocation>
        <location evidence="1">Membrane</location>
        <topology evidence="1">Multi-pass membrane protein</topology>
    </subcellularLocation>
</comment>
<dbReference type="Pfam" id="PF03372">
    <property type="entry name" value="Exo_endo_phos"/>
    <property type="match status" value="1"/>
</dbReference>
<reference evidence="15 16" key="1">
    <citation type="journal article" date="2009" name="Nature">
        <title>Evolution of pathogenicity and sexual reproduction in eight Candida genomes.</title>
        <authorList>
            <person name="Butler G."/>
            <person name="Rasmussen M.D."/>
            <person name="Lin M.F."/>
            <person name="Santos M.A."/>
            <person name="Sakthikumar S."/>
            <person name="Munro C.A."/>
            <person name="Rheinbay E."/>
            <person name="Grabherr M."/>
            <person name="Forche A."/>
            <person name="Reedy J.L."/>
            <person name="Agrafioti I."/>
            <person name="Arnaud M.B."/>
            <person name="Bates S."/>
            <person name="Brown A.J."/>
            <person name="Brunke S."/>
            <person name="Costanzo M.C."/>
            <person name="Fitzpatrick D.A."/>
            <person name="de Groot P.W."/>
            <person name="Harris D."/>
            <person name="Hoyer L.L."/>
            <person name="Hube B."/>
            <person name="Klis F.M."/>
            <person name="Kodira C."/>
            <person name="Lennard N."/>
            <person name="Logue M.E."/>
            <person name="Martin R."/>
            <person name="Neiman A.M."/>
            <person name="Nikolaou E."/>
            <person name="Quail M.A."/>
            <person name="Quinn J."/>
            <person name="Santos M.C."/>
            <person name="Schmitzberger F.F."/>
            <person name="Sherlock G."/>
            <person name="Shah P."/>
            <person name="Silverstein K.A."/>
            <person name="Skrzypek M.S."/>
            <person name="Soll D."/>
            <person name="Staggs R."/>
            <person name="Stansfield I."/>
            <person name="Stumpf M.P."/>
            <person name="Sudbery P.E."/>
            <person name="Srikantha T."/>
            <person name="Zeng Q."/>
            <person name="Berman J."/>
            <person name="Berriman M."/>
            <person name="Heitman J."/>
            <person name="Gow N.A."/>
            <person name="Lorenz M.C."/>
            <person name="Birren B.W."/>
            <person name="Kellis M."/>
            <person name="Cuomo C.A."/>
        </authorList>
    </citation>
    <scope>NUCLEOTIDE SEQUENCE [LARGE SCALE GENOMIC DNA]</scope>
    <source>
        <strain evidence="16">ATCC 6260 / CBS 566 / DSM 6381 / JCM 1539 / NBRC 10279 / NRRL Y-324</strain>
    </source>
</reference>
<dbReference type="GO" id="GO:0005783">
    <property type="term" value="C:endoplasmic reticulum"/>
    <property type="evidence" value="ECO:0007669"/>
    <property type="project" value="EnsemblFungi"/>
</dbReference>
<evidence type="ECO:0000256" key="11">
    <source>
        <dbReference type="ARBA" id="ARBA00023098"/>
    </source>
</evidence>
<dbReference type="HOGENOM" id="CLU_034001_5_0_1"/>
<dbReference type="AlphaFoldDB" id="A5DP62"/>
<dbReference type="InterPro" id="IPR036691">
    <property type="entry name" value="Endo/exonu/phosph_ase_sf"/>
</dbReference>